<dbReference type="EMBL" id="LR797433">
    <property type="protein sequence ID" value="CAB4215932.1"/>
    <property type="molecule type" value="Genomic_DNA"/>
</dbReference>
<dbReference type="EMBL" id="LR797056">
    <property type="protein sequence ID" value="CAB4184289.1"/>
    <property type="molecule type" value="Genomic_DNA"/>
</dbReference>
<evidence type="ECO:0000313" key="2">
    <source>
        <dbReference type="EMBL" id="CAB4215932.1"/>
    </source>
</evidence>
<evidence type="ECO:0008006" key="4">
    <source>
        <dbReference type="Google" id="ProtNLM"/>
    </source>
</evidence>
<sequence>MTWVATAIAGSAVLGFLGSQNQADAATESAQLQSQAAANAAAQQMEQFNIINAQQGPYRGVGYGALNTISSMMPGQQMQYDAQGNPTAPITGSGYFTKPFTSADMIANLDPSYQFMREQGLGATGQAMNVGGGGSNVNLARTKFAEDYAKTGAQQAFANYSANQSNIYNRLASIAGIGQAGQTAVNAAGIGATNAIGQLGVGAAGAIGAGQVGAANAYAGGLQGIGNAGTLASLLRGGNTGNPYATGQQLSQQYGAENVYGPGGSGTNYLSGPGATFMPLGD</sequence>
<protein>
    <recommendedName>
        <fullName evidence="4">DNA transfer protein p32</fullName>
    </recommendedName>
</protein>
<accession>A0A6J5SMB7</accession>
<gene>
    <name evidence="1" type="ORF">UFOVP1109_48</name>
    <name evidence="2" type="ORF">UFOVP1473_31</name>
    <name evidence="3" type="ORF">UFOVP1560_39</name>
</gene>
<organism evidence="2">
    <name type="scientific">uncultured Caudovirales phage</name>
    <dbReference type="NCBI Taxonomy" id="2100421"/>
    <lineage>
        <taxon>Viruses</taxon>
        <taxon>Duplodnaviria</taxon>
        <taxon>Heunggongvirae</taxon>
        <taxon>Uroviricota</taxon>
        <taxon>Caudoviricetes</taxon>
        <taxon>Peduoviridae</taxon>
        <taxon>Maltschvirus</taxon>
        <taxon>Maltschvirus maltsch</taxon>
    </lineage>
</organism>
<dbReference type="EMBL" id="LR798410">
    <property type="protein sequence ID" value="CAB5230175.1"/>
    <property type="molecule type" value="Genomic_DNA"/>
</dbReference>
<proteinExistence type="predicted"/>
<evidence type="ECO:0000313" key="1">
    <source>
        <dbReference type="EMBL" id="CAB4184289.1"/>
    </source>
</evidence>
<name>A0A6J5SMB7_9CAUD</name>
<evidence type="ECO:0000313" key="3">
    <source>
        <dbReference type="EMBL" id="CAB5230175.1"/>
    </source>
</evidence>
<reference evidence="2" key="1">
    <citation type="submission" date="2020-05" db="EMBL/GenBank/DDBJ databases">
        <authorList>
            <person name="Chiriac C."/>
            <person name="Salcher M."/>
            <person name="Ghai R."/>
            <person name="Kavagutti S V."/>
        </authorList>
    </citation>
    <scope>NUCLEOTIDE SEQUENCE</scope>
</reference>